<sequence>MSDNNTPTTTEVIAPERRPIMAHTITTAGELVAAVNRYDPDAPIRFAIAPAYPNARHGRPMQASLGRVVCVPQDAEADGTEPTGPPVVWIAEGFQSGYLPALVADALGWGRVDPEDYG</sequence>
<accession>A0A1H0LDN3</accession>
<dbReference type="STRING" id="504798.SAMN05421871_109192"/>
<evidence type="ECO:0000313" key="1">
    <source>
        <dbReference type="EMBL" id="SDO66202.1"/>
    </source>
</evidence>
<protein>
    <submittedName>
        <fullName evidence="1">Uncharacterized protein</fullName>
    </submittedName>
</protein>
<gene>
    <name evidence="1" type="ORF">SAMN05192558_104105</name>
</gene>
<evidence type="ECO:0000313" key="2">
    <source>
        <dbReference type="Proteomes" id="UP000199651"/>
    </source>
</evidence>
<dbReference type="Proteomes" id="UP000199651">
    <property type="component" value="Unassembled WGS sequence"/>
</dbReference>
<organism evidence="1 2">
    <name type="scientific">Actinokineospora alba</name>
    <dbReference type="NCBI Taxonomy" id="504798"/>
    <lineage>
        <taxon>Bacteria</taxon>
        <taxon>Bacillati</taxon>
        <taxon>Actinomycetota</taxon>
        <taxon>Actinomycetes</taxon>
        <taxon>Pseudonocardiales</taxon>
        <taxon>Pseudonocardiaceae</taxon>
        <taxon>Actinokineospora</taxon>
    </lineage>
</organism>
<name>A0A1H0LDN3_9PSEU</name>
<dbReference type="RefSeq" id="WP_228769812.1">
    <property type="nucleotide sequence ID" value="NZ_FNDV01000009.1"/>
</dbReference>
<reference evidence="2" key="1">
    <citation type="submission" date="2016-10" db="EMBL/GenBank/DDBJ databases">
        <authorList>
            <person name="Varghese N."/>
            <person name="Submissions S."/>
        </authorList>
    </citation>
    <scope>NUCLEOTIDE SEQUENCE [LARGE SCALE GENOMIC DNA]</scope>
    <source>
        <strain evidence="2">IBRC-M 10655</strain>
    </source>
</reference>
<keyword evidence="2" id="KW-1185">Reference proteome</keyword>
<dbReference type="AlphaFoldDB" id="A0A1H0LDN3"/>
<proteinExistence type="predicted"/>
<dbReference type="EMBL" id="FNJB01000004">
    <property type="protein sequence ID" value="SDO66202.1"/>
    <property type="molecule type" value="Genomic_DNA"/>
</dbReference>